<protein>
    <submittedName>
        <fullName evidence="2">Uncharacterized protein</fullName>
    </submittedName>
</protein>
<feature type="non-terminal residue" evidence="2">
    <location>
        <position position="1"/>
    </location>
</feature>
<sequence length="86" mass="9947">VKEMINMAPHSGNTPLSTVGLRGIPWQVHLLGVLGVMLITVTIRMWWRSWRYDRIGYAKKEGRKERKEGQHSFDFPDQALMIPESP</sequence>
<keyword evidence="1" id="KW-0812">Transmembrane</keyword>
<evidence type="ECO:0000256" key="1">
    <source>
        <dbReference type="SAM" id="Phobius"/>
    </source>
</evidence>
<organism evidence="2 3">
    <name type="scientific">Cymbomonas tetramitiformis</name>
    <dbReference type="NCBI Taxonomy" id="36881"/>
    <lineage>
        <taxon>Eukaryota</taxon>
        <taxon>Viridiplantae</taxon>
        <taxon>Chlorophyta</taxon>
        <taxon>Pyramimonadophyceae</taxon>
        <taxon>Pyramimonadales</taxon>
        <taxon>Pyramimonadaceae</taxon>
        <taxon>Cymbomonas</taxon>
    </lineage>
</organism>
<proteinExistence type="predicted"/>
<reference evidence="2 3" key="1">
    <citation type="journal article" date="2015" name="Genome Biol. Evol.">
        <title>Comparative Genomics of a Bacterivorous Green Alga Reveals Evolutionary Causalities and Consequences of Phago-Mixotrophic Mode of Nutrition.</title>
        <authorList>
            <person name="Burns J.A."/>
            <person name="Paasch A."/>
            <person name="Narechania A."/>
            <person name="Kim E."/>
        </authorList>
    </citation>
    <scope>NUCLEOTIDE SEQUENCE [LARGE SCALE GENOMIC DNA]</scope>
    <source>
        <strain evidence="2 3">PLY_AMNH</strain>
    </source>
</reference>
<keyword evidence="3" id="KW-1185">Reference proteome</keyword>
<gene>
    <name evidence="2" type="ORF">CYMTET_18014</name>
</gene>
<name>A0AAE0G934_9CHLO</name>
<evidence type="ECO:0000313" key="2">
    <source>
        <dbReference type="EMBL" id="KAK3273759.1"/>
    </source>
</evidence>
<feature type="transmembrane region" description="Helical" evidence="1">
    <location>
        <begin position="26"/>
        <end position="47"/>
    </location>
</feature>
<dbReference type="AlphaFoldDB" id="A0AAE0G934"/>
<comment type="caution">
    <text evidence="2">The sequence shown here is derived from an EMBL/GenBank/DDBJ whole genome shotgun (WGS) entry which is preliminary data.</text>
</comment>
<dbReference type="EMBL" id="LGRX02008275">
    <property type="protein sequence ID" value="KAK3273759.1"/>
    <property type="molecule type" value="Genomic_DNA"/>
</dbReference>
<evidence type="ECO:0000313" key="3">
    <source>
        <dbReference type="Proteomes" id="UP001190700"/>
    </source>
</evidence>
<keyword evidence="1" id="KW-0472">Membrane</keyword>
<keyword evidence="1" id="KW-1133">Transmembrane helix</keyword>
<dbReference type="Proteomes" id="UP001190700">
    <property type="component" value="Unassembled WGS sequence"/>
</dbReference>
<accession>A0AAE0G934</accession>